<name>A0A381Z5J2_9ZZZZ</name>
<organism evidence="1">
    <name type="scientific">marine metagenome</name>
    <dbReference type="NCBI Taxonomy" id="408172"/>
    <lineage>
        <taxon>unclassified sequences</taxon>
        <taxon>metagenomes</taxon>
        <taxon>ecological metagenomes</taxon>
    </lineage>
</organism>
<sequence length="40" mass="4615">MSGDLICASQRDSKQILKFRTEYSLSLKVKESGSIRKFTY</sequence>
<protein>
    <submittedName>
        <fullName evidence="1">Uncharacterized protein</fullName>
    </submittedName>
</protein>
<dbReference type="AlphaFoldDB" id="A0A381Z5J2"/>
<reference evidence="1" key="1">
    <citation type="submission" date="2018-05" db="EMBL/GenBank/DDBJ databases">
        <authorList>
            <person name="Lanie J.A."/>
            <person name="Ng W.-L."/>
            <person name="Kazmierczak K.M."/>
            <person name="Andrzejewski T.M."/>
            <person name="Davidsen T.M."/>
            <person name="Wayne K.J."/>
            <person name="Tettelin H."/>
            <person name="Glass J.I."/>
            <person name="Rusch D."/>
            <person name="Podicherti R."/>
            <person name="Tsui H.-C.T."/>
            <person name="Winkler M.E."/>
        </authorList>
    </citation>
    <scope>NUCLEOTIDE SEQUENCE</scope>
</reference>
<dbReference type="EMBL" id="UINC01020024">
    <property type="protein sequence ID" value="SVA84490.1"/>
    <property type="molecule type" value="Genomic_DNA"/>
</dbReference>
<proteinExistence type="predicted"/>
<evidence type="ECO:0000313" key="1">
    <source>
        <dbReference type="EMBL" id="SVA84490.1"/>
    </source>
</evidence>
<gene>
    <name evidence="1" type="ORF">METZ01_LOCUS137344</name>
</gene>
<accession>A0A381Z5J2</accession>